<evidence type="ECO:0000256" key="7">
    <source>
        <dbReference type="ARBA" id="ARBA00022989"/>
    </source>
</evidence>
<dbReference type="CDD" id="cd18579">
    <property type="entry name" value="ABC_6TM_ABCC_D1"/>
    <property type="match status" value="1"/>
</dbReference>
<evidence type="ECO:0000313" key="13">
    <source>
        <dbReference type="EMBL" id="OBT97659.1"/>
    </source>
</evidence>
<keyword evidence="2" id="KW-0813">Transport</keyword>
<dbReference type="InterPro" id="IPR027417">
    <property type="entry name" value="P-loop_NTPase"/>
</dbReference>
<dbReference type="Gene3D" id="1.20.1560.10">
    <property type="entry name" value="ABC transporter type 1, transmembrane domain"/>
    <property type="match status" value="2"/>
</dbReference>
<dbReference type="GO" id="GO:0140359">
    <property type="term" value="F:ABC-type transporter activity"/>
    <property type="evidence" value="ECO:0007669"/>
    <property type="project" value="InterPro"/>
</dbReference>
<dbReference type="SMART" id="SM00382">
    <property type="entry name" value="AAA"/>
    <property type="match status" value="2"/>
</dbReference>
<dbReference type="Proteomes" id="UP000091956">
    <property type="component" value="Unassembled WGS sequence"/>
</dbReference>
<dbReference type="Pfam" id="PF24357">
    <property type="entry name" value="TMD0_ABC"/>
    <property type="match status" value="1"/>
</dbReference>
<dbReference type="InterPro" id="IPR044726">
    <property type="entry name" value="ABCC_6TM_D2"/>
</dbReference>
<proteinExistence type="predicted"/>
<dbReference type="Gene3D" id="3.40.50.300">
    <property type="entry name" value="P-loop containing nucleotide triphosphate hydrolases"/>
    <property type="match status" value="2"/>
</dbReference>
<feature type="transmembrane region" description="Helical" evidence="10">
    <location>
        <begin position="529"/>
        <end position="549"/>
    </location>
</feature>
<protein>
    <recommendedName>
        <fullName evidence="15">ABC transporter</fullName>
    </recommendedName>
</protein>
<dbReference type="STRING" id="342668.A0A1B8GP93"/>
<feature type="transmembrane region" description="Helical" evidence="10">
    <location>
        <begin position="1150"/>
        <end position="1172"/>
    </location>
</feature>
<evidence type="ECO:0000256" key="4">
    <source>
        <dbReference type="ARBA" id="ARBA00022692"/>
    </source>
</evidence>
<dbReference type="CDD" id="cd18580">
    <property type="entry name" value="ABC_6TM_ABCC_D2"/>
    <property type="match status" value="1"/>
</dbReference>
<keyword evidence="4 10" id="KW-0812">Transmembrane</keyword>
<dbReference type="FunFam" id="3.40.50.300:FF:000838">
    <property type="entry name" value="ABC multidrug transporter (Eurofung)"/>
    <property type="match status" value="1"/>
</dbReference>
<evidence type="ECO:0000256" key="1">
    <source>
        <dbReference type="ARBA" id="ARBA00004651"/>
    </source>
</evidence>
<evidence type="ECO:0000313" key="14">
    <source>
        <dbReference type="Proteomes" id="UP000091956"/>
    </source>
</evidence>
<dbReference type="GeneID" id="28837874"/>
<feature type="transmembrane region" description="Helical" evidence="10">
    <location>
        <begin position="490"/>
        <end position="517"/>
    </location>
</feature>
<evidence type="ECO:0000256" key="10">
    <source>
        <dbReference type="SAM" id="Phobius"/>
    </source>
</evidence>
<comment type="subcellular location">
    <subcellularLocation>
        <location evidence="1">Cell membrane</location>
        <topology evidence="1">Multi-pass membrane protein</topology>
    </subcellularLocation>
</comment>
<dbReference type="InterPro" id="IPR017871">
    <property type="entry name" value="ABC_transporter-like_CS"/>
</dbReference>
<sequence length="1452" mass="160093">MPASRTPCSIAVEDTFGPIVAGPCLGGFDFTLLFEEAILTILPLGIASIWALLRIRVLRHQTSKVRSLWLLPLKMILFATYVFIQAVVLAVTTIDGIPTTRLTLWCHASTIVVYGILLSVSYLEHTRSVRPSTLLSVYLGTSILLDAARVRTLFFISGNEVVARLFLAGFSVKILIFVLEVSEKRRFLRSKWQDASPEETSGAINRALFIWLNHLFLQGFRTLLTVDVLTPLDSDLLEASKPSALVKRWEEVDKSSDNALLWTFLAHYKWSLGAGIIPRLAYSGFSFSQPFLVQRVLDFTAETRGPNSQNIAYALVAAYAIVYIGISLSFSVYQHKTYRLLTLFRGSIIALVFDKTLRVNSSAAENAEAITLMSADIDRIGSSMTLVHEVYASFIDGALAIFLLYKLLGVAVVPPLVWIIVCLLIGLPLAKAAGNAQIPWLEAIEDRLAATAKVLGAMKAIKLTGLTDIVSSRVGNLRLAEIHASLRHRVLVIFSAVVSFASTALAPVLGFATYILLDKTNDSLGLTEGIAFAALSAFELLDGPMVVVIDGFEHIQTVINSFRRVQEYLLTEERADYRTSLEDVRPSSRSRISRYQRYDENITAEGSPRSNLVGLELEVIVEDASASYIAEDDPVLQNLSFEIPRGQITMIFGPVGSGKSTLLKLLLGEMPYATGSVATGFTRAAYCPQSPWSTWGTVRSNIVGMSVWDEKWYNTVVSACALLEDFSELANGDQTATGAQGSGLSGGQKMRLSFARALYSKNPVMILDDVLTGLDRATERHITDAVFGPNGLLEKLNSTVILATNSAHHLSFANHFIFLDDGEIVRKGPVDTLSVDGGVVLEKVMSQPAATTPRPEPEIPDEAQDALKELELLRAGHDTGDIQIYTYYADIAGWWTIAAYLLGCVTFVFGMTFPSVWLQWWVNANADHPNERVGYWLGVFGALAVVTILGCALADTMFNMVVLPKTGIRFHELLLSTTMQARTSFLTSTDAGTTLNRFSQDLELIDSDLPQSIDETVSQFLSVIVSAVFVFIGSGYVIAVLPLCIVALGLIQVYYLRTSRQLRLLDIEEKAPLFSQFLETVNGVACIRAYGWSEEYTEQNYKNLNRSQKPYYLLWCIQRWLTLVLDLLNAGVATLVVALATNLEGGSTGFLGVALFNIVIFSSTLQGLVTAWTQVETALGAINRIRSFILNVENENQEDEVGTVPEDWPERGGIVFKDISASYEVSLGPVLKEISFSIQPGEKIAICGRTGSGKSSLISTILRMLEIDSGSITIDDVDISKIPRQEVRSRLNTISQETFFLHASVRENIDPLETASDERIIEVLRAVSMWDYFESRDGLDGDVEEEKLSHGQRQLFCLARAIIKPGQILIIDEATSSMDSETDELIQRALRNEFEGRTIIAIAHKLHTVLDFDRIMLLEKGRIVETGNPQELLETATSAFRALYESLGEDVQ</sequence>
<keyword evidence="3" id="KW-1003">Cell membrane</keyword>
<dbReference type="PROSITE" id="PS50893">
    <property type="entry name" value="ABC_TRANSPORTER_2"/>
    <property type="match status" value="2"/>
</dbReference>
<dbReference type="PROSITE" id="PS50929">
    <property type="entry name" value="ABC_TM1F"/>
    <property type="match status" value="2"/>
</dbReference>
<feature type="transmembrane region" description="Helical" evidence="10">
    <location>
        <begin position="311"/>
        <end position="331"/>
    </location>
</feature>
<keyword evidence="9" id="KW-0325">Glycoprotein</keyword>
<feature type="domain" description="ABC transporter" evidence="11">
    <location>
        <begin position="619"/>
        <end position="846"/>
    </location>
</feature>
<feature type="domain" description="ABC transmembrane type-1" evidence="12">
    <location>
        <begin position="280"/>
        <end position="557"/>
    </location>
</feature>
<dbReference type="InterPro" id="IPR011527">
    <property type="entry name" value="ABC1_TM_dom"/>
</dbReference>
<feature type="transmembrane region" description="Helical" evidence="10">
    <location>
        <begin position="162"/>
        <end position="181"/>
    </location>
</feature>
<evidence type="ECO:0000256" key="2">
    <source>
        <dbReference type="ARBA" id="ARBA00022448"/>
    </source>
</evidence>
<accession>A0A1B8GP93</accession>
<dbReference type="Pfam" id="PF00664">
    <property type="entry name" value="ABC_membrane"/>
    <property type="match status" value="1"/>
</dbReference>
<evidence type="ECO:0000259" key="11">
    <source>
        <dbReference type="PROSITE" id="PS50893"/>
    </source>
</evidence>
<evidence type="ECO:0000259" key="12">
    <source>
        <dbReference type="PROSITE" id="PS50929"/>
    </source>
</evidence>
<dbReference type="InterPro" id="IPR003439">
    <property type="entry name" value="ABC_transporter-like_ATP-bd"/>
</dbReference>
<dbReference type="InterPro" id="IPR050173">
    <property type="entry name" value="ABC_transporter_C-like"/>
</dbReference>
<dbReference type="GO" id="GO:0005524">
    <property type="term" value="F:ATP binding"/>
    <property type="evidence" value="ECO:0007669"/>
    <property type="project" value="UniProtKB-KW"/>
</dbReference>
<evidence type="ECO:0008006" key="15">
    <source>
        <dbReference type="Google" id="ProtNLM"/>
    </source>
</evidence>
<dbReference type="RefSeq" id="XP_018131392.1">
    <property type="nucleotide sequence ID" value="XM_018273962.2"/>
</dbReference>
<gene>
    <name evidence="13" type="ORF">VE01_04488</name>
</gene>
<evidence type="ECO:0000256" key="8">
    <source>
        <dbReference type="ARBA" id="ARBA00023136"/>
    </source>
</evidence>
<dbReference type="OrthoDB" id="6500128at2759"/>
<feature type="domain" description="ABC transmembrane type-1" evidence="12">
    <location>
        <begin position="898"/>
        <end position="1177"/>
    </location>
</feature>
<dbReference type="InterPro" id="IPR044746">
    <property type="entry name" value="ABCC_6TM_D1"/>
</dbReference>
<evidence type="ECO:0000256" key="3">
    <source>
        <dbReference type="ARBA" id="ARBA00022475"/>
    </source>
</evidence>
<feature type="transmembrane region" description="Helical" evidence="10">
    <location>
        <begin position="1028"/>
        <end position="1055"/>
    </location>
</feature>
<organism evidence="13 14">
    <name type="scientific">Pseudogymnoascus verrucosus</name>
    <dbReference type="NCBI Taxonomy" id="342668"/>
    <lineage>
        <taxon>Eukaryota</taxon>
        <taxon>Fungi</taxon>
        <taxon>Dikarya</taxon>
        <taxon>Ascomycota</taxon>
        <taxon>Pezizomycotina</taxon>
        <taxon>Leotiomycetes</taxon>
        <taxon>Thelebolales</taxon>
        <taxon>Thelebolaceae</taxon>
        <taxon>Pseudogymnoascus</taxon>
    </lineage>
</organism>
<feature type="transmembrane region" description="Helical" evidence="10">
    <location>
        <begin position="1120"/>
        <end position="1143"/>
    </location>
</feature>
<keyword evidence="6" id="KW-0067">ATP-binding</keyword>
<dbReference type="PROSITE" id="PS00211">
    <property type="entry name" value="ABC_TRANSPORTER_1"/>
    <property type="match status" value="2"/>
</dbReference>
<feature type="transmembrane region" description="Helical" evidence="10">
    <location>
        <begin position="102"/>
        <end position="123"/>
    </location>
</feature>
<evidence type="ECO:0000256" key="6">
    <source>
        <dbReference type="ARBA" id="ARBA00022840"/>
    </source>
</evidence>
<keyword evidence="5" id="KW-0547">Nucleotide-binding</keyword>
<feature type="transmembrane region" description="Helical" evidence="10">
    <location>
        <begin position="67"/>
        <end position="90"/>
    </location>
</feature>
<dbReference type="CDD" id="cd03244">
    <property type="entry name" value="ABCC_MRP_domain2"/>
    <property type="match status" value="1"/>
</dbReference>
<evidence type="ECO:0000256" key="9">
    <source>
        <dbReference type="ARBA" id="ARBA00023180"/>
    </source>
</evidence>
<feature type="domain" description="ABC transporter" evidence="11">
    <location>
        <begin position="1214"/>
        <end position="1445"/>
    </location>
</feature>
<dbReference type="PANTHER" id="PTHR24223">
    <property type="entry name" value="ATP-BINDING CASSETTE SUB-FAMILY C"/>
    <property type="match status" value="1"/>
</dbReference>
<dbReference type="InterPro" id="IPR056227">
    <property type="entry name" value="TMD0_ABC"/>
</dbReference>
<dbReference type="GO" id="GO:0016887">
    <property type="term" value="F:ATP hydrolysis activity"/>
    <property type="evidence" value="ECO:0007669"/>
    <property type="project" value="InterPro"/>
</dbReference>
<evidence type="ECO:0000256" key="5">
    <source>
        <dbReference type="ARBA" id="ARBA00022741"/>
    </source>
</evidence>
<dbReference type="InterPro" id="IPR036640">
    <property type="entry name" value="ABC1_TM_sf"/>
</dbReference>
<feature type="transmembrane region" description="Helical" evidence="10">
    <location>
        <begin position="135"/>
        <end position="156"/>
    </location>
</feature>
<dbReference type="InterPro" id="IPR003593">
    <property type="entry name" value="AAA+_ATPase"/>
</dbReference>
<dbReference type="SUPFAM" id="SSF90123">
    <property type="entry name" value="ABC transporter transmembrane region"/>
    <property type="match status" value="2"/>
</dbReference>
<feature type="transmembrane region" description="Helical" evidence="10">
    <location>
        <begin position="411"/>
        <end position="430"/>
    </location>
</feature>
<dbReference type="FunFam" id="1.20.1560.10:FF:000066">
    <property type="entry name" value="ABC multidrug transporter (Eurofung)"/>
    <property type="match status" value="1"/>
</dbReference>
<reference evidence="13 14" key="1">
    <citation type="submission" date="2016-03" db="EMBL/GenBank/DDBJ databases">
        <title>Comparative genomics of Pseudogymnoascus destructans, the fungus causing white-nose syndrome of bats.</title>
        <authorList>
            <person name="Palmer J.M."/>
            <person name="Drees K.P."/>
            <person name="Foster J.T."/>
            <person name="Lindner D.L."/>
        </authorList>
    </citation>
    <scope>NUCLEOTIDE SEQUENCE [LARGE SCALE GENOMIC DNA]</scope>
    <source>
        <strain evidence="13 14">UAMH 10579</strain>
    </source>
</reference>
<dbReference type="GO" id="GO:0005886">
    <property type="term" value="C:plasma membrane"/>
    <property type="evidence" value="ECO:0007669"/>
    <property type="project" value="UniProtKB-SubCell"/>
</dbReference>
<reference evidence="14" key="2">
    <citation type="journal article" date="2018" name="Nat. Commun.">
        <title>Extreme sensitivity to ultraviolet light in the fungal pathogen causing white-nose syndrome of bats.</title>
        <authorList>
            <person name="Palmer J.M."/>
            <person name="Drees K.P."/>
            <person name="Foster J.T."/>
            <person name="Lindner D.L."/>
        </authorList>
    </citation>
    <scope>NUCLEOTIDE SEQUENCE [LARGE SCALE GENOMIC DNA]</scope>
    <source>
        <strain evidence="14">UAMH 10579</strain>
    </source>
</reference>
<feature type="transmembrane region" description="Helical" evidence="10">
    <location>
        <begin position="933"/>
        <end position="954"/>
    </location>
</feature>
<feature type="transmembrane region" description="Helical" evidence="10">
    <location>
        <begin position="37"/>
        <end position="55"/>
    </location>
</feature>
<dbReference type="PANTHER" id="PTHR24223:SF399">
    <property type="entry name" value="ABC TRANSPORTER ATNG"/>
    <property type="match status" value="1"/>
</dbReference>
<keyword evidence="7 10" id="KW-1133">Transmembrane helix</keyword>
<dbReference type="EMBL" id="KV460221">
    <property type="protein sequence ID" value="OBT97659.1"/>
    <property type="molecule type" value="Genomic_DNA"/>
</dbReference>
<dbReference type="FunFam" id="1.20.1560.10:FF:000055">
    <property type="entry name" value="ABC multidrug transporter (Eurofung)"/>
    <property type="match status" value="1"/>
</dbReference>
<keyword evidence="14" id="KW-1185">Reference proteome</keyword>
<dbReference type="Pfam" id="PF00005">
    <property type="entry name" value="ABC_tran"/>
    <property type="match status" value="2"/>
</dbReference>
<dbReference type="SUPFAM" id="SSF52540">
    <property type="entry name" value="P-loop containing nucleoside triphosphate hydrolases"/>
    <property type="match status" value="2"/>
</dbReference>
<keyword evidence="8 10" id="KW-0472">Membrane</keyword>
<feature type="transmembrane region" description="Helical" evidence="10">
    <location>
        <begin position="892"/>
        <end position="913"/>
    </location>
</feature>
<name>A0A1B8GP93_9PEZI</name>